<gene>
    <name evidence="13" type="ORF">MNBD_GAMMA14-353</name>
</gene>
<dbReference type="InterPro" id="IPR004570">
    <property type="entry name" value="Phosphatidylglycerol_P_synth"/>
</dbReference>
<keyword evidence="11" id="KW-1208">Phospholipid metabolism</keyword>
<keyword evidence="5 13" id="KW-0808">Transferase</keyword>
<dbReference type="GO" id="GO:0050793">
    <property type="term" value="P:regulation of developmental process"/>
    <property type="evidence" value="ECO:0007669"/>
    <property type="project" value="UniProtKB-ARBA"/>
</dbReference>
<name>A0A3B0Y7Z6_9ZZZZ</name>
<comment type="cofactor">
    <cofactor evidence="1">
        <name>Mn(2+)</name>
        <dbReference type="ChEBI" id="CHEBI:29035"/>
    </cofactor>
</comment>
<evidence type="ECO:0000256" key="12">
    <source>
        <dbReference type="SAM" id="Phobius"/>
    </source>
</evidence>
<evidence type="ECO:0000256" key="3">
    <source>
        <dbReference type="ARBA" id="ARBA00010441"/>
    </source>
</evidence>
<evidence type="ECO:0000256" key="11">
    <source>
        <dbReference type="ARBA" id="ARBA00023264"/>
    </source>
</evidence>
<reference evidence="13" key="1">
    <citation type="submission" date="2018-06" db="EMBL/GenBank/DDBJ databases">
        <authorList>
            <person name="Zhirakovskaya E."/>
        </authorList>
    </citation>
    <scope>NUCLEOTIDE SEQUENCE</scope>
</reference>
<keyword evidence="4" id="KW-0444">Lipid biosynthesis</keyword>
<dbReference type="GO" id="GO:0046474">
    <property type="term" value="P:glycerophospholipid biosynthetic process"/>
    <property type="evidence" value="ECO:0007669"/>
    <property type="project" value="TreeGrafter"/>
</dbReference>
<dbReference type="EMBL" id="UOFM01000044">
    <property type="protein sequence ID" value="VAW72960.1"/>
    <property type="molecule type" value="Genomic_DNA"/>
</dbReference>
<feature type="transmembrane region" description="Helical" evidence="12">
    <location>
        <begin position="155"/>
        <end position="175"/>
    </location>
</feature>
<dbReference type="PANTHER" id="PTHR14269:SF62">
    <property type="entry name" value="CDP-DIACYLGLYCEROL--GLYCEROL-3-PHOSPHATE 3-PHOSPHATIDYLTRANSFERASE 1, CHLOROPLASTIC"/>
    <property type="match status" value="1"/>
</dbReference>
<keyword evidence="7 12" id="KW-1133">Transmembrane helix</keyword>
<dbReference type="EC" id="2.7.8.5" evidence="13"/>
<comment type="similarity">
    <text evidence="3">Belongs to the CDP-alcohol phosphatidyltransferase class-I family.</text>
</comment>
<dbReference type="PIRSF" id="PIRSF000847">
    <property type="entry name" value="Phos_ph_gly_syn"/>
    <property type="match status" value="1"/>
</dbReference>
<comment type="subcellular location">
    <subcellularLocation>
        <location evidence="2">Membrane</location>
        <topology evidence="2">Multi-pass membrane protein</topology>
    </subcellularLocation>
</comment>
<evidence type="ECO:0000256" key="9">
    <source>
        <dbReference type="ARBA" id="ARBA00023136"/>
    </source>
</evidence>
<evidence type="ECO:0000256" key="1">
    <source>
        <dbReference type="ARBA" id="ARBA00001936"/>
    </source>
</evidence>
<dbReference type="GO" id="GO:0008444">
    <property type="term" value="F:CDP-diacylglycerol-glycerol-3-phosphate 3-phosphatidyltransferase activity"/>
    <property type="evidence" value="ECO:0007669"/>
    <property type="project" value="UniProtKB-EC"/>
</dbReference>
<evidence type="ECO:0000256" key="2">
    <source>
        <dbReference type="ARBA" id="ARBA00004141"/>
    </source>
</evidence>
<dbReference type="GO" id="GO:0036094">
    <property type="term" value="F:small molecule binding"/>
    <property type="evidence" value="ECO:0007669"/>
    <property type="project" value="UniProtKB-ARBA"/>
</dbReference>
<dbReference type="InterPro" id="IPR050324">
    <property type="entry name" value="CDP-alcohol_PTase-I"/>
</dbReference>
<evidence type="ECO:0000256" key="4">
    <source>
        <dbReference type="ARBA" id="ARBA00022516"/>
    </source>
</evidence>
<dbReference type="PANTHER" id="PTHR14269">
    <property type="entry name" value="CDP-DIACYLGLYCEROL--GLYCEROL-3-PHOSPHATE 3-PHOSPHATIDYLTRANSFERASE-RELATED"/>
    <property type="match status" value="1"/>
</dbReference>
<dbReference type="AlphaFoldDB" id="A0A3B0Y7Z6"/>
<protein>
    <submittedName>
        <fullName evidence="13">CDP-diacylglycerol--glycerol-3-phosphate 3-phosphatidyltransferase</fullName>
        <ecNumber evidence="13">2.7.8.5</ecNumber>
    </submittedName>
</protein>
<feature type="transmembrane region" description="Helical" evidence="12">
    <location>
        <begin position="121"/>
        <end position="143"/>
    </location>
</feature>
<keyword evidence="8" id="KW-0443">Lipid metabolism</keyword>
<keyword evidence="10" id="KW-0594">Phospholipid biosynthesis</keyword>
<organism evidence="13">
    <name type="scientific">hydrothermal vent metagenome</name>
    <dbReference type="NCBI Taxonomy" id="652676"/>
    <lineage>
        <taxon>unclassified sequences</taxon>
        <taxon>metagenomes</taxon>
        <taxon>ecological metagenomes</taxon>
    </lineage>
</organism>
<dbReference type="FunFam" id="1.20.120.1760:FF:000008">
    <property type="entry name" value="CDP-diacylglycerol--glycerol-3-phosphate 3-phosphatidyltransferase 2"/>
    <property type="match status" value="1"/>
</dbReference>
<dbReference type="InterPro" id="IPR043130">
    <property type="entry name" value="CDP-OH_PTrfase_TM_dom"/>
</dbReference>
<evidence type="ECO:0000256" key="8">
    <source>
        <dbReference type="ARBA" id="ARBA00023098"/>
    </source>
</evidence>
<dbReference type="InterPro" id="IPR000462">
    <property type="entry name" value="CDP-OH_P_trans"/>
</dbReference>
<dbReference type="NCBIfam" id="TIGR00560">
    <property type="entry name" value="pgsA"/>
    <property type="match status" value="1"/>
</dbReference>
<evidence type="ECO:0000256" key="7">
    <source>
        <dbReference type="ARBA" id="ARBA00022989"/>
    </source>
</evidence>
<dbReference type="GO" id="GO:0005737">
    <property type="term" value="C:cytoplasm"/>
    <property type="evidence" value="ECO:0007669"/>
    <property type="project" value="UniProtKB-ARBA"/>
</dbReference>
<keyword evidence="6 12" id="KW-0812">Transmembrane</keyword>
<dbReference type="PROSITE" id="PS00379">
    <property type="entry name" value="CDP_ALCOHOL_P_TRANSF"/>
    <property type="match status" value="1"/>
</dbReference>
<evidence type="ECO:0000256" key="5">
    <source>
        <dbReference type="ARBA" id="ARBA00022679"/>
    </source>
</evidence>
<evidence type="ECO:0000256" key="10">
    <source>
        <dbReference type="ARBA" id="ARBA00023209"/>
    </source>
</evidence>
<evidence type="ECO:0000313" key="13">
    <source>
        <dbReference type="EMBL" id="VAW72960.1"/>
    </source>
</evidence>
<sequence>MLWTIPNMLTVFRIALIPVLVLVYYLPFAWANVAVTALFGLAAITDWFDGYLARKLEQVSPFGAFLDPVADKLIVAVVLVLLVQSNPAWWFVVPAAVIIGREIAVSALREWMAEIGERAQVAVSVIGKIKTTLQMIALLLLLYHAPIGPLPTRELGITLLYLAAILTLWSMVIYLKAAWPTLSGQQKS</sequence>
<dbReference type="Gene3D" id="1.20.120.1760">
    <property type="match status" value="1"/>
</dbReference>
<evidence type="ECO:0000256" key="6">
    <source>
        <dbReference type="ARBA" id="ARBA00022692"/>
    </source>
</evidence>
<dbReference type="InterPro" id="IPR048254">
    <property type="entry name" value="CDP_ALCOHOL_P_TRANSF_CS"/>
</dbReference>
<proteinExistence type="inferred from homology"/>
<dbReference type="Pfam" id="PF01066">
    <property type="entry name" value="CDP-OH_P_transf"/>
    <property type="match status" value="1"/>
</dbReference>
<keyword evidence="9 12" id="KW-0472">Membrane</keyword>
<accession>A0A3B0Y7Z6</accession>
<dbReference type="GO" id="GO:0005886">
    <property type="term" value="C:plasma membrane"/>
    <property type="evidence" value="ECO:0007669"/>
    <property type="project" value="TreeGrafter"/>
</dbReference>